<dbReference type="Proteomes" id="UP000245956">
    <property type="component" value="Unassembled WGS sequence"/>
</dbReference>
<comment type="caution">
    <text evidence="2">The sequence shown here is derived from an EMBL/GenBank/DDBJ whole genome shotgun (WGS) entry which is preliminary data.</text>
</comment>
<feature type="compositionally biased region" description="Low complexity" evidence="1">
    <location>
        <begin position="90"/>
        <end position="100"/>
    </location>
</feature>
<protein>
    <submittedName>
        <fullName evidence="2">Uncharacterized protein</fullName>
    </submittedName>
</protein>
<evidence type="ECO:0000313" key="3">
    <source>
        <dbReference type="Proteomes" id="UP000245956"/>
    </source>
</evidence>
<proteinExistence type="predicted"/>
<evidence type="ECO:0000313" key="2">
    <source>
        <dbReference type="EMBL" id="PWI64417.1"/>
    </source>
</evidence>
<accession>A0A2U3DQ83</accession>
<name>A0A2U3DQ83_PURLI</name>
<evidence type="ECO:0000256" key="1">
    <source>
        <dbReference type="SAM" id="MobiDB-lite"/>
    </source>
</evidence>
<gene>
    <name evidence="2" type="ORF">PCL_10485</name>
</gene>
<organism evidence="2 3">
    <name type="scientific">Purpureocillium lilacinum</name>
    <name type="common">Paecilomyces lilacinus</name>
    <dbReference type="NCBI Taxonomy" id="33203"/>
    <lineage>
        <taxon>Eukaryota</taxon>
        <taxon>Fungi</taxon>
        <taxon>Dikarya</taxon>
        <taxon>Ascomycota</taxon>
        <taxon>Pezizomycotina</taxon>
        <taxon>Sordariomycetes</taxon>
        <taxon>Hypocreomycetidae</taxon>
        <taxon>Hypocreales</taxon>
        <taxon>Ophiocordycipitaceae</taxon>
        <taxon>Purpureocillium</taxon>
    </lineage>
</organism>
<feature type="region of interest" description="Disordered" evidence="1">
    <location>
        <begin position="35"/>
        <end position="109"/>
    </location>
</feature>
<sequence length="180" mass="19585">MATTAVTYRLGRANHDNQPMTTSTVKITAMIHSSISQVSPSSSAKRAAMPASQMKSPPTYWRGTGTSRSRNGALWSTLSRASRHYPPPRRTGQTRSSTSSHTADPASYPTKDRWATVSKMPVHFAPSAKDPGALSLGARLAKPARQREANSQRGCAARHTMERGCQMSTFLCIRIGERLV</sequence>
<feature type="compositionally biased region" description="Polar residues" evidence="1">
    <location>
        <begin position="64"/>
        <end position="80"/>
    </location>
</feature>
<dbReference type="AlphaFoldDB" id="A0A2U3DQ83"/>
<dbReference type="EMBL" id="LCWV01000064">
    <property type="protein sequence ID" value="PWI64417.1"/>
    <property type="molecule type" value="Genomic_DNA"/>
</dbReference>
<reference evidence="2 3" key="1">
    <citation type="journal article" date="2016" name="Front. Microbiol.">
        <title>Genome and transcriptome sequences reveal the specific parasitism of the nematophagous Purpureocillium lilacinum 36-1.</title>
        <authorList>
            <person name="Xie J."/>
            <person name="Li S."/>
            <person name="Mo C."/>
            <person name="Xiao X."/>
            <person name="Peng D."/>
            <person name="Wang G."/>
            <person name="Xiao Y."/>
        </authorList>
    </citation>
    <scope>NUCLEOTIDE SEQUENCE [LARGE SCALE GENOMIC DNA]</scope>
    <source>
        <strain evidence="2 3">36-1</strain>
    </source>
</reference>